<evidence type="ECO:0000313" key="1">
    <source>
        <dbReference type="EMBL" id="KAF1975944.1"/>
    </source>
</evidence>
<keyword evidence="2" id="KW-1185">Reference proteome</keyword>
<organism evidence="1 2">
    <name type="scientific">Bimuria novae-zelandiae CBS 107.79</name>
    <dbReference type="NCBI Taxonomy" id="1447943"/>
    <lineage>
        <taxon>Eukaryota</taxon>
        <taxon>Fungi</taxon>
        <taxon>Dikarya</taxon>
        <taxon>Ascomycota</taxon>
        <taxon>Pezizomycotina</taxon>
        <taxon>Dothideomycetes</taxon>
        <taxon>Pleosporomycetidae</taxon>
        <taxon>Pleosporales</taxon>
        <taxon>Massarineae</taxon>
        <taxon>Didymosphaeriaceae</taxon>
        <taxon>Bimuria</taxon>
    </lineage>
</organism>
<accession>A0A6A5VFJ8</accession>
<sequence>MCYEPGYFHASDIAAQHPSSLPPSFGLCTVYHLFFMRPVPWVRAVPLPSESNCWDCGDAACGSSLLLARRPCVRRCCDRTSLVPKSDSGLGCMDTPSAPLLSSSAIRYAKYQSAGYLKDPALMYLRLICLPSCPPVDSNLYRA</sequence>
<dbReference type="EMBL" id="ML976668">
    <property type="protein sequence ID" value="KAF1975944.1"/>
    <property type="molecule type" value="Genomic_DNA"/>
</dbReference>
<gene>
    <name evidence="1" type="ORF">BU23DRAFT_57511</name>
</gene>
<name>A0A6A5VFJ8_9PLEO</name>
<dbReference type="AlphaFoldDB" id="A0A6A5VFJ8"/>
<proteinExistence type="predicted"/>
<evidence type="ECO:0000313" key="2">
    <source>
        <dbReference type="Proteomes" id="UP000800036"/>
    </source>
</evidence>
<dbReference type="Proteomes" id="UP000800036">
    <property type="component" value="Unassembled WGS sequence"/>
</dbReference>
<protein>
    <submittedName>
        <fullName evidence="1">Uncharacterized protein</fullName>
    </submittedName>
</protein>
<reference evidence="1" key="1">
    <citation type="journal article" date="2020" name="Stud. Mycol.">
        <title>101 Dothideomycetes genomes: a test case for predicting lifestyles and emergence of pathogens.</title>
        <authorList>
            <person name="Haridas S."/>
            <person name="Albert R."/>
            <person name="Binder M."/>
            <person name="Bloem J."/>
            <person name="Labutti K."/>
            <person name="Salamov A."/>
            <person name="Andreopoulos B."/>
            <person name="Baker S."/>
            <person name="Barry K."/>
            <person name="Bills G."/>
            <person name="Bluhm B."/>
            <person name="Cannon C."/>
            <person name="Castanera R."/>
            <person name="Culley D."/>
            <person name="Daum C."/>
            <person name="Ezra D."/>
            <person name="Gonzalez J."/>
            <person name="Henrissat B."/>
            <person name="Kuo A."/>
            <person name="Liang C."/>
            <person name="Lipzen A."/>
            <person name="Lutzoni F."/>
            <person name="Magnuson J."/>
            <person name="Mondo S."/>
            <person name="Nolan M."/>
            <person name="Ohm R."/>
            <person name="Pangilinan J."/>
            <person name="Park H.-J."/>
            <person name="Ramirez L."/>
            <person name="Alfaro M."/>
            <person name="Sun H."/>
            <person name="Tritt A."/>
            <person name="Yoshinaga Y."/>
            <person name="Zwiers L.-H."/>
            <person name="Turgeon B."/>
            <person name="Goodwin S."/>
            <person name="Spatafora J."/>
            <person name="Crous P."/>
            <person name="Grigoriev I."/>
        </authorList>
    </citation>
    <scope>NUCLEOTIDE SEQUENCE</scope>
    <source>
        <strain evidence="1">CBS 107.79</strain>
    </source>
</reference>